<feature type="transmembrane region" description="Helical" evidence="2">
    <location>
        <begin position="12"/>
        <end position="32"/>
    </location>
</feature>
<dbReference type="RefSeq" id="XP_067166542.1">
    <property type="nucleotide sequence ID" value="XM_067310441.1"/>
</dbReference>
<dbReference type="InterPro" id="IPR031517">
    <property type="entry name" value="RHEX-like"/>
</dbReference>
<feature type="region of interest" description="Disordered" evidence="1">
    <location>
        <begin position="40"/>
        <end position="135"/>
    </location>
</feature>
<organism evidence="3 4">
    <name type="scientific">Apteryx mantelli</name>
    <name type="common">North Island brown kiwi</name>
    <dbReference type="NCBI Taxonomy" id="2696672"/>
    <lineage>
        <taxon>Eukaryota</taxon>
        <taxon>Metazoa</taxon>
        <taxon>Chordata</taxon>
        <taxon>Craniata</taxon>
        <taxon>Vertebrata</taxon>
        <taxon>Euteleostomi</taxon>
        <taxon>Archelosauria</taxon>
        <taxon>Archosauria</taxon>
        <taxon>Dinosauria</taxon>
        <taxon>Saurischia</taxon>
        <taxon>Theropoda</taxon>
        <taxon>Coelurosauria</taxon>
        <taxon>Aves</taxon>
        <taxon>Palaeognathae</taxon>
        <taxon>Apterygiformes</taxon>
        <taxon>Apterygidae</taxon>
        <taxon>Apteryx</taxon>
    </lineage>
</organism>
<reference evidence="4" key="1">
    <citation type="submission" date="2025-08" db="UniProtKB">
        <authorList>
            <consortium name="RefSeq"/>
        </authorList>
    </citation>
    <scope>IDENTIFICATION</scope>
    <source>
        <tissue evidence="4">Blood</tissue>
    </source>
</reference>
<sequence>MAAIYERWVLVAISAATLMVHALFLAALYIMLSRKIEHLRGSGKAGGSGTAVKPERPPMPVPVPAPAGEAAPRAAYAGKGGPGPNRGTVPRHRNGGKRGLFPPPSFPPNYGSDTSSETSDDSGSSLSDQQLPGPEERLNYTSLCFAGKGHGPAAAADYENMKTGTDYVNVDPKKKKADFWTCSSPVAAKSIEYTEVKL</sequence>
<keyword evidence="3" id="KW-1185">Reference proteome</keyword>
<gene>
    <name evidence="4" type="primary">RHEX</name>
</gene>
<keyword evidence="2" id="KW-1133">Transmembrane helix</keyword>
<protein>
    <submittedName>
        <fullName evidence="4">Regulator of hemoglobinization and erythroid cell expansion protein</fullName>
    </submittedName>
</protein>
<dbReference type="PANTHER" id="PTHR38491">
    <property type="entry name" value="REGULATOR OF HEMOGLOBINIZATION AND ERYTHROID CELL EXPANSION PROTEIN"/>
    <property type="match status" value="1"/>
</dbReference>
<feature type="compositionally biased region" description="Low complexity" evidence="1">
    <location>
        <begin position="66"/>
        <end position="77"/>
    </location>
</feature>
<dbReference type="PANTHER" id="PTHR38491:SF1">
    <property type="entry name" value="REGULATOR OF HEMOGLOBINIZATION AND ERYTHROID CELL EXPANSION PROTEIN"/>
    <property type="match status" value="1"/>
</dbReference>
<feature type="compositionally biased region" description="Low complexity" evidence="1">
    <location>
        <begin position="111"/>
        <end position="131"/>
    </location>
</feature>
<keyword evidence="2" id="KW-0472">Membrane</keyword>
<dbReference type="Pfam" id="PF15763">
    <property type="entry name" value="DUF4692"/>
    <property type="match status" value="1"/>
</dbReference>
<evidence type="ECO:0000256" key="1">
    <source>
        <dbReference type="SAM" id="MobiDB-lite"/>
    </source>
</evidence>
<proteinExistence type="predicted"/>
<dbReference type="GeneID" id="106482788"/>
<evidence type="ECO:0000256" key="2">
    <source>
        <dbReference type="SAM" id="Phobius"/>
    </source>
</evidence>
<evidence type="ECO:0000313" key="4">
    <source>
        <dbReference type="RefSeq" id="XP_067166542.1"/>
    </source>
</evidence>
<keyword evidence="2" id="KW-0812">Transmembrane</keyword>
<name>A0ABM4FNN1_9AVES</name>
<dbReference type="Proteomes" id="UP001652627">
    <property type="component" value="Chromosome 25"/>
</dbReference>
<evidence type="ECO:0000313" key="3">
    <source>
        <dbReference type="Proteomes" id="UP001652627"/>
    </source>
</evidence>
<accession>A0ABM4FNN1</accession>